<organism evidence="19">
    <name type="scientific">Oncicola luehei</name>
    <dbReference type="NCBI Taxonomy" id="1100885"/>
    <lineage>
        <taxon>Eukaryota</taxon>
        <taxon>Metazoa</taxon>
        <taxon>Spiralia</taxon>
        <taxon>Lophotrochozoa</taxon>
        <taxon>Acanthocephala</taxon>
        <taxon>Archiacanthocephala</taxon>
        <taxon>Oligacanthorhynchida</taxon>
        <taxon>Oligacanthorhynchidae</taxon>
        <taxon>Oncicola</taxon>
    </lineage>
</organism>
<keyword evidence="6" id="KW-0679">Respiratory chain</keyword>
<evidence type="ECO:0000256" key="17">
    <source>
        <dbReference type="ARBA" id="ARBA00049551"/>
    </source>
</evidence>
<sequence length="300" mass="33064">MSGGVIVVCAMVYGVFVSAGLLSKGVVLIWVFMELGLMLSLILMYFWGVKLGIVVEYYIYQSSSSLMVLLGWMGGSVVIVSVSLLMKLGMFPFHVYMIKVVGELVGFMFFLVLLLQKVLPFYLVSILLVGGHISEVLVVVSVLVSVGIGCVGGLVVVWFNGMVAYSSLVHSSWMMMLLMMDVGVFIFYFLMYMLIMLMVVFEWGSSESGVGLMMSMVVMSGLPPVLSFAMKLKMLYVGVMSYTLLFYTMLLMSAVSFMYYLRLMIYYLMGGPYGGDSSGAGWYKVVVIVLGITLIGVMVV</sequence>
<dbReference type="EMBL" id="JN710452">
    <property type="protein sequence ID" value="AER42904.1"/>
    <property type="molecule type" value="Genomic_DNA"/>
</dbReference>
<evidence type="ECO:0000256" key="6">
    <source>
        <dbReference type="ARBA" id="ARBA00022660"/>
    </source>
</evidence>
<keyword evidence="10" id="KW-0249">Electron transport</keyword>
<keyword evidence="9" id="KW-1278">Translocase</keyword>
<keyword evidence="14 19" id="KW-0496">Mitochondrion</keyword>
<feature type="transmembrane region" description="Helical" evidence="18">
    <location>
        <begin position="107"/>
        <end position="130"/>
    </location>
</feature>
<geneLocation type="mitochondrion" evidence="19"/>
<reference evidence="19" key="1">
    <citation type="journal article" date="2012" name="Parasitol. Int.">
        <title>The complete mitochondrial genome sequence of Oncicola luehei (Acanthocephala: Archiacanthocephala) and its phylogenetic position within Syndermata.</title>
        <authorList>
            <person name="Gazi M."/>
            <person name="Sultana T."/>
            <person name="Min G.S."/>
            <person name="Park Y.C."/>
            <person name="Garcia-Varela M."/>
            <person name="Nadler S.A."/>
            <person name="Park J.K."/>
        </authorList>
    </citation>
    <scope>NUCLEOTIDE SEQUENCE</scope>
</reference>
<dbReference type="InterPro" id="IPR050175">
    <property type="entry name" value="Complex_I_Subunit_2"/>
</dbReference>
<feature type="transmembrane region" description="Helical" evidence="18">
    <location>
        <begin position="66"/>
        <end position="86"/>
    </location>
</feature>
<dbReference type="PANTHER" id="PTHR46552">
    <property type="entry name" value="NADH-UBIQUINONE OXIDOREDUCTASE CHAIN 2"/>
    <property type="match status" value="1"/>
</dbReference>
<evidence type="ECO:0000256" key="18">
    <source>
        <dbReference type="SAM" id="Phobius"/>
    </source>
</evidence>
<evidence type="ECO:0000256" key="3">
    <source>
        <dbReference type="ARBA" id="ARBA00012944"/>
    </source>
</evidence>
<evidence type="ECO:0000256" key="9">
    <source>
        <dbReference type="ARBA" id="ARBA00022967"/>
    </source>
</evidence>
<dbReference type="GO" id="GO:0005743">
    <property type="term" value="C:mitochondrial inner membrane"/>
    <property type="evidence" value="ECO:0007669"/>
    <property type="project" value="UniProtKB-SubCell"/>
</dbReference>
<evidence type="ECO:0000256" key="10">
    <source>
        <dbReference type="ARBA" id="ARBA00022982"/>
    </source>
</evidence>
<evidence type="ECO:0000256" key="13">
    <source>
        <dbReference type="ARBA" id="ARBA00023075"/>
    </source>
</evidence>
<comment type="similarity">
    <text evidence="2">Belongs to the complex I subunit 2 family.</text>
</comment>
<evidence type="ECO:0000256" key="11">
    <source>
        <dbReference type="ARBA" id="ARBA00022989"/>
    </source>
</evidence>
<dbReference type="PANTHER" id="PTHR46552:SF1">
    <property type="entry name" value="NADH-UBIQUINONE OXIDOREDUCTASE CHAIN 2"/>
    <property type="match status" value="1"/>
</dbReference>
<evidence type="ECO:0000256" key="7">
    <source>
        <dbReference type="ARBA" id="ARBA00022692"/>
    </source>
</evidence>
<name>H2E2E5_9BILA</name>
<comment type="subcellular location">
    <subcellularLocation>
        <location evidence="1">Mitochondrion inner membrane</location>
        <topology evidence="1">Multi-pass membrane protein</topology>
    </subcellularLocation>
</comment>
<evidence type="ECO:0000256" key="2">
    <source>
        <dbReference type="ARBA" id="ARBA00007012"/>
    </source>
</evidence>
<dbReference type="GO" id="GO:0006120">
    <property type="term" value="P:mitochondrial electron transport, NADH to ubiquinone"/>
    <property type="evidence" value="ECO:0007669"/>
    <property type="project" value="TreeGrafter"/>
</dbReference>
<evidence type="ECO:0000256" key="12">
    <source>
        <dbReference type="ARBA" id="ARBA00023027"/>
    </source>
</evidence>
<proteinExistence type="inferred from homology"/>
<keyword evidence="15 18" id="KW-0472">Membrane</keyword>
<gene>
    <name evidence="19" type="primary">ND2</name>
</gene>
<keyword evidence="11 18" id="KW-1133">Transmembrane helix</keyword>
<keyword evidence="5" id="KW-0813">Transport</keyword>
<evidence type="ECO:0000256" key="8">
    <source>
        <dbReference type="ARBA" id="ARBA00022792"/>
    </source>
</evidence>
<protein>
    <recommendedName>
        <fullName evidence="4">NADH-ubiquinone oxidoreductase chain 2</fullName>
        <ecNumber evidence="3">7.1.1.2</ecNumber>
    </recommendedName>
    <alternativeName>
        <fullName evidence="16">NADH dehydrogenase subunit 2</fullName>
    </alternativeName>
</protein>
<dbReference type="GO" id="GO:0008137">
    <property type="term" value="F:NADH dehydrogenase (ubiquinone) activity"/>
    <property type="evidence" value="ECO:0007669"/>
    <property type="project" value="UniProtKB-EC"/>
</dbReference>
<dbReference type="GeneID" id="11547962"/>
<evidence type="ECO:0000256" key="15">
    <source>
        <dbReference type="ARBA" id="ARBA00023136"/>
    </source>
</evidence>
<dbReference type="RefSeq" id="YP_005097950.1">
    <property type="nucleotide sequence ID" value="NC_016754.1"/>
</dbReference>
<feature type="transmembrane region" description="Helical" evidence="18">
    <location>
        <begin position="281"/>
        <end position="299"/>
    </location>
</feature>
<evidence type="ECO:0000313" key="19">
    <source>
        <dbReference type="EMBL" id="AER42904.1"/>
    </source>
</evidence>
<keyword evidence="13" id="KW-0830">Ubiquinone</keyword>
<feature type="transmembrane region" description="Helical" evidence="18">
    <location>
        <begin position="136"/>
        <end position="161"/>
    </location>
</feature>
<feature type="transmembrane region" description="Helical" evidence="18">
    <location>
        <begin position="173"/>
        <end position="200"/>
    </location>
</feature>
<dbReference type="CTD" id="4536"/>
<feature type="transmembrane region" description="Helical" evidence="18">
    <location>
        <begin position="242"/>
        <end position="261"/>
    </location>
</feature>
<evidence type="ECO:0000256" key="16">
    <source>
        <dbReference type="ARBA" id="ARBA00031028"/>
    </source>
</evidence>
<evidence type="ECO:0000256" key="1">
    <source>
        <dbReference type="ARBA" id="ARBA00004448"/>
    </source>
</evidence>
<keyword evidence="12" id="KW-0520">NAD</keyword>
<keyword evidence="8" id="KW-0999">Mitochondrion inner membrane</keyword>
<comment type="catalytic activity">
    <reaction evidence="17">
        <text>a ubiquinone + NADH + 5 H(+)(in) = a ubiquinol + NAD(+) + 4 H(+)(out)</text>
        <dbReference type="Rhea" id="RHEA:29091"/>
        <dbReference type="Rhea" id="RHEA-COMP:9565"/>
        <dbReference type="Rhea" id="RHEA-COMP:9566"/>
        <dbReference type="ChEBI" id="CHEBI:15378"/>
        <dbReference type="ChEBI" id="CHEBI:16389"/>
        <dbReference type="ChEBI" id="CHEBI:17976"/>
        <dbReference type="ChEBI" id="CHEBI:57540"/>
        <dbReference type="ChEBI" id="CHEBI:57945"/>
        <dbReference type="EC" id="7.1.1.2"/>
    </reaction>
</comment>
<accession>H2E2E5</accession>
<evidence type="ECO:0000256" key="4">
    <source>
        <dbReference type="ARBA" id="ARBA00021008"/>
    </source>
</evidence>
<dbReference type="AlphaFoldDB" id="H2E2E5"/>
<evidence type="ECO:0000256" key="14">
    <source>
        <dbReference type="ARBA" id="ARBA00023128"/>
    </source>
</evidence>
<dbReference type="EC" id="7.1.1.2" evidence="3"/>
<evidence type="ECO:0000256" key="5">
    <source>
        <dbReference type="ARBA" id="ARBA00022448"/>
    </source>
</evidence>
<keyword evidence="7 18" id="KW-0812">Transmembrane</keyword>
<feature type="transmembrane region" description="Helical" evidence="18">
    <location>
        <begin position="212"/>
        <end position="230"/>
    </location>
</feature>